<reference evidence="1 2" key="1">
    <citation type="journal article" date="2019" name="Nat. Ecol. Evol.">
        <title>Megaphylogeny resolves global patterns of mushroom evolution.</title>
        <authorList>
            <person name="Varga T."/>
            <person name="Krizsan K."/>
            <person name="Foldi C."/>
            <person name="Dima B."/>
            <person name="Sanchez-Garcia M."/>
            <person name="Sanchez-Ramirez S."/>
            <person name="Szollosi G.J."/>
            <person name="Szarkandi J.G."/>
            <person name="Papp V."/>
            <person name="Albert L."/>
            <person name="Andreopoulos W."/>
            <person name="Angelini C."/>
            <person name="Antonin V."/>
            <person name="Barry K.W."/>
            <person name="Bougher N.L."/>
            <person name="Buchanan P."/>
            <person name="Buyck B."/>
            <person name="Bense V."/>
            <person name="Catcheside P."/>
            <person name="Chovatia M."/>
            <person name="Cooper J."/>
            <person name="Damon W."/>
            <person name="Desjardin D."/>
            <person name="Finy P."/>
            <person name="Geml J."/>
            <person name="Haridas S."/>
            <person name="Hughes K."/>
            <person name="Justo A."/>
            <person name="Karasinski D."/>
            <person name="Kautmanova I."/>
            <person name="Kiss B."/>
            <person name="Kocsube S."/>
            <person name="Kotiranta H."/>
            <person name="LaButti K.M."/>
            <person name="Lechner B.E."/>
            <person name="Liimatainen K."/>
            <person name="Lipzen A."/>
            <person name="Lukacs Z."/>
            <person name="Mihaltcheva S."/>
            <person name="Morgado L.N."/>
            <person name="Niskanen T."/>
            <person name="Noordeloos M.E."/>
            <person name="Ohm R.A."/>
            <person name="Ortiz-Santana B."/>
            <person name="Ovrebo C."/>
            <person name="Racz N."/>
            <person name="Riley R."/>
            <person name="Savchenko A."/>
            <person name="Shiryaev A."/>
            <person name="Soop K."/>
            <person name="Spirin V."/>
            <person name="Szebenyi C."/>
            <person name="Tomsovsky M."/>
            <person name="Tulloss R.E."/>
            <person name="Uehling J."/>
            <person name="Grigoriev I.V."/>
            <person name="Vagvolgyi C."/>
            <person name="Papp T."/>
            <person name="Martin F.M."/>
            <person name="Miettinen O."/>
            <person name="Hibbett D.S."/>
            <person name="Nagy L.G."/>
        </authorList>
    </citation>
    <scope>NUCLEOTIDE SEQUENCE [LARGE SCALE GENOMIC DNA]</scope>
    <source>
        <strain evidence="1 2">NL-1719</strain>
    </source>
</reference>
<accession>A0ACD3AG41</accession>
<gene>
    <name evidence="1" type="ORF">BDN72DRAFT_775471</name>
</gene>
<sequence length="502" mass="56034">MLDAQAVAVITLAAVLTYFIHKKLTTSRSSIPLPPGPPRHWLFGNSIPPAFAYRKFEEWTQEYGPVFSLRQGLSTNVIVIGRLQAAIDIMEKEGSVLADRPVSISAGETLSGGMRVLLTPFGERFKKMRRALHAHLQPKLVTQYAPTLMRSAKQHILDLINDPDCHQNHAKRYSAGVVMALAYGTVPDSYDDPDVQAVIRCLTRLGVTLRPGVWRVDIYPWLRYVPGYLRELQEGHREELGLFRRRLLEVQAQMDPNLELPPSFGKYLLEQQASLGLSFDETSYLAGSMFGAGSDTTASGISVGVLAAACYPEEQKRVQEELDAVIGRSRAPTLADQSLLPRTHAFVLETFRWRPVTAGGFAHKATRDIIWQNYLIPKGSTVIGNVWSVGRDPAFFPEPERFNPSRWINEEGQIKEDLKSFTFGFGRRVCPGQHMASASVFLNTALIQWAFSIAPHPDGPVIDELAFTESANTHPMPFRVKFEPRAAKTMEGVVELMDDYGL</sequence>
<dbReference type="Proteomes" id="UP000308600">
    <property type="component" value="Unassembled WGS sequence"/>
</dbReference>
<keyword evidence="2" id="KW-1185">Reference proteome</keyword>
<evidence type="ECO:0000313" key="1">
    <source>
        <dbReference type="EMBL" id="TFK63817.1"/>
    </source>
</evidence>
<dbReference type="EMBL" id="ML208503">
    <property type="protein sequence ID" value="TFK63817.1"/>
    <property type="molecule type" value="Genomic_DNA"/>
</dbReference>
<name>A0ACD3AG41_9AGAR</name>
<protein>
    <submittedName>
        <fullName evidence="1">Cytochrome P450</fullName>
    </submittedName>
</protein>
<organism evidence="1 2">
    <name type="scientific">Pluteus cervinus</name>
    <dbReference type="NCBI Taxonomy" id="181527"/>
    <lineage>
        <taxon>Eukaryota</taxon>
        <taxon>Fungi</taxon>
        <taxon>Dikarya</taxon>
        <taxon>Basidiomycota</taxon>
        <taxon>Agaricomycotina</taxon>
        <taxon>Agaricomycetes</taxon>
        <taxon>Agaricomycetidae</taxon>
        <taxon>Agaricales</taxon>
        <taxon>Pluteineae</taxon>
        <taxon>Pluteaceae</taxon>
        <taxon>Pluteus</taxon>
    </lineage>
</organism>
<evidence type="ECO:0000313" key="2">
    <source>
        <dbReference type="Proteomes" id="UP000308600"/>
    </source>
</evidence>
<proteinExistence type="predicted"/>